<dbReference type="InterPro" id="IPR017079">
    <property type="entry name" value="Zeaxanthin_epoxidase"/>
</dbReference>
<dbReference type="EMBL" id="AY211267">
    <property type="protein sequence ID" value="AAO48940.1"/>
    <property type="molecule type" value="Genomic_DNA"/>
</dbReference>
<evidence type="ECO:0000256" key="7">
    <source>
        <dbReference type="ARBA" id="ARBA00022528"/>
    </source>
</evidence>
<dbReference type="SUPFAM" id="SSF51905">
    <property type="entry name" value="FAD/NAD(P)-binding domain"/>
    <property type="match status" value="1"/>
</dbReference>
<dbReference type="eggNOG" id="KOG2614">
    <property type="taxonomic scope" value="Eukaryota"/>
</dbReference>
<dbReference type="Proteomes" id="UP000006906">
    <property type="component" value="Chromosome 2"/>
</dbReference>
<keyword evidence="9" id="KW-0934">Plastid</keyword>
<protein>
    <recommendedName>
        <fullName evidence="6">Zeaxanthin epoxidase, chloroplastic</fullName>
        <ecNumber evidence="5">1.14.15.21</ecNumber>
    </recommendedName>
</protein>
<dbReference type="PRINTS" id="PR00420">
    <property type="entry name" value="RNGMNOXGNASE"/>
</dbReference>
<evidence type="ECO:0000256" key="11">
    <source>
        <dbReference type="ARBA" id="ARBA00022865"/>
    </source>
</evidence>
<dbReference type="Gene3D" id="2.60.200.20">
    <property type="match status" value="1"/>
</dbReference>
<sequence length="763" mass="80960">MLASTYTPCGVRQVAGRTVAVPSSLVAPVAVARSLGLAPYVPVCEPSAALPACQQPSGRRHVQTAATLRADNPSSVAQLVHQNGKGMKVIIAGAGIGGLVLAVALLKQGFQVQVFERDLTAIRGEGKYRGPIQVQSNALAALEAIDPEVAAEVLREGCITGDRINGLCDGLTGEWYVKFDTFHPAVSKGLPVTRVISRLTLQQILAKAVERYGGPGTIQNGCNVTEFTERRNDTTGNNEVTVQLEDGRTFAADVLVGADGIWSKIRKQLIGETKANYSGYTCYTGISDFTPADIDIVGYRVFLGNGQYFVSSDVGNGKMQWYGFHKEPSGGTDPEGSRKARLLQIFGHWNDNVVDLIKATPEEDVLRRDIFDRPPIFTWSKGRVALLGDSAHAMQPNLGQGGCMAIEDAYELAIDLSRAVSDKAGNAAAVDVEGVLRSYQDSRILRVSAIHGMAGMAAFMASTYKCYLGEGWSKWVEGLRIPHPGRVVGRLVMLLTMPSVLEWVLGGNTDHVAPHRTSYCSLGDKPKAFPESRFPEFMNNDASIIRSSHADWLLVAERDAATAAAANVNAATGSSAAAAAAADVNSSCQCKGIYMADSAALVGRCGATSRPALAVDDVHVAESHAQVWRGLAGLPPSSSSASTAAASASAASSAASGTASTLGSSEGYWLRDLGSGRGTWVNGKRLPDGATVQLWPGDAVEFGRHPSHEVFKVKMQHVTLRSDELSGQAYTTLMVGKIRNNDYVMPESRPDGGSQQPGRLVTA</sequence>
<evidence type="ECO:0000256" key="8">
    <source>
        <dbReference type="ARBA" id="ARBA00022630"/>
    </source>
</evidence>
<dbReference type="EC" id="1.14.15.21" evidence="5"/>
<evidence type="ECO:0000259" key="16">
    <source>
        <dbReference type="PROSITE" id="PS50006"/>
    </source>
</evidence>
<evidence type="ECO:0000256" key="3">
    <source>
        <dbReference type="ARBA" id="ARBA00004972"/>
    </source>
</evidence>
<dbReference type="FunCoup" id="Q84U73">
    <property type="interactions" value="208"/>
</dbReference>
<keyword evidence="8" id="KW-0285">Flavoprotein</keyword>
<keyword evidence="19" id="KW-1185">Reference proteome</keyword>
<keyword evidence="15" id="KW-0472">Membrane</keyword>
<keyword evidence="7" id="KW-0150">Chloroplast</keyword>
<evidence type="ECO:0000256" key="6">
    <source>
        <dbReference type="ARBA" id="ARBA00015103"/>
    </source>
</evidence>
<dbReference type="GO" id="GO:0052662">
    <property type="term" value="F:zeaxanthin epoxidase activity"/>
    <property type="evidence" value="ECO:0007669"/>
    <property type="project" value="UniProtKB-EC"/>
</dbReference>
<reference evidence="18" key="3">
    <citation type="submission" date="2017-07" db="EMBL/GenBank/DDBJ databases">
        <title>WGS assembly of Chlamydomonas reinhardtii.</title>
        <authorList>
            <consortium name="Chlamydomonas Annotation Team"/>
            <consortium name="JGI Annotation Team"/>
            <person name="Merchant S.S."/>
            <person name="Prochnik S.E."/>
            <person name="Vallon O."/>
            <person name="Harris E.H."/>
            <person name="Karpowicz S.J."/>
            <person name="Witman G.B."/>
            <person name="Terry A."/>
            <person name="Salamov A."/>
            <person name="Fritz-Laylin L.K."/>
            <person name="Marechal-Drouard L."/>
            <person name="Marshall W.F."/>
            <person name="Qu L.H."/>
            <person name="Nelson D.R."/>
            <person name="Sanderfoot A.A."/>
            <person name="Spalding M.H."/>
            <person name="Kapitonov V.V."/>
            <person name="Ren Q."/>
            <person name="Ferris P."/>
            <person name="Lindquist E."/>
            <person name="Shapiro H."/>
            <person name="Lucas S.M."/>
            <person name="Grimwood J."/>
            <person name="Schmutz J."/>
            <person name="Grigoriev I.V."/>
            <person name="Rokhsar D.S."/>
        </authorList>
    </citation>
    <scope>NUCLEOTIDE SEQUENCE</scope>
    <source>
        <strain evidence="18">CC-503 cw92 mt+</strain>
    </source>
</reference>
<evidence type="ECO:0000256" key="5">
    <source>
        <dbReference type="ARBA" id="ARBA00012097"/>
    </source>
</evidence>
<evidence type="ECO:0000256" key="12">
    <source>
        <dbReference type="ARBA" id="ARBA00022946"/>
    </source>
</evidence>
<proteinExistence type="evidence at transcript level"/>
<name>Q84U73_CHLRE</name>
<dbReference type="GO" id="GO:0009507">
    <property type="term" value="C:chloroplast"/>
    <property type="evidence" value="ECO:0007669"/>
    <property type="project" value="UniProtKB-SubCell"/>
</dbReference>
<dbReference type="GO" id="GO:0016020">
    <property type="term" value="C:membrane"/>
    <property type="evidence" value="ECO:0007669"/>
    <property type="project" value="InterPro"/>
</dbReference>
<evidence type="ECO:0000313" key="18">
    <source>
        <dbReference type="EMBL" id="PNW86336.1"/>
    </source>
</evidence>
<dbReference type="PaxDb" id="3055-EDP06676"/>
<dbReference type="OrthoDB" id="655030at2759"/>
<dbReference type="EMBL" id="CM008963">
    <property type="protein sequence ID" value="PNW86336.1"/>
    <property type="molecule type" value="Genomic_DNA"/>
</dbReference>
<keyword evidence="13" id="KW-0560">Oxidoreductase</keyword>
<dbReference type="GeneID" id="5727328"/>
<reference evidence="17" key="1">
    <citation type="journal article" date="2003" name="Plant Cell">
        <title>Zeaxanthin accumulation in the absence of a functional xanthophyll cycle protects Chlamydomonas reinhardtii from photooxidative stress.</title>
        <authorList>
            <person name="Baroli I."/>
            <person name="Do A.D."/>
            <person name="Yamane T."/>
            <person name="Niyogi K.K."/>
        </authorList>
    </citation>
    <scope>NUCLEOTIDE SEQUENCE</scope>
</reference>
<evidence type="ECO:0000256" key="1">
    <source>
        <dbReference type="ARBA" id="ARBA00001974"/>
    </source>
</evidence>
<dbReference type="KEGG" id="cre:CHLRE_02g082550v5"/>
<keyword evidence="15" id="KW-1133">Transmembrane helix</keyword>
<evidence type="ECO:0000256" key="14">
    <source>
        <dbReference type="SAM" id="MobiDB-lite"/>
    </source>
</evidence>
<accession>Q84U73</accession>
<evidence type="ECO:0000256" key="15">
    <source>
        <dbReference type="SAM" id="Phobius"/>
    </source>
</evidence>
<dbReference type="InterPro" id="IPR000253">
    <property type="entry name" value="FHA_dom"/>
</dbReference>
<comment type="pathway">
    <text evidence="3">Hormone biosynthesis.</text>
</comment>
<dbReference type="PANTHER" id="PTHR46496:SF1">
    <property type="entry name" value="ZEAXANTHIN EPOXIDASE, CHLOROPLASTIC"/>
    <property type="match status" value="1"/>
</dbReference>
<evidence type="ECO:0000313" key="19">
    <source>
        <dbReference type="Proteomes" id="UP000006906"/>
    </source>
</evidence>
<dbReference type="EMBL" id="AY212923">
    <property type="protein sequence ID" value="AAO34404.1"/>
    <property type="molecule type" value="mRNA"/>
</dbReference>
<feature type="region of interest" description="Disordered" evidence="14">
    <location>
        <begin position="743"/>
        <end position="763"/>
    </location>
</feature>
<keyword evidence="15" id="KW-0812">Transmembrane</keyword>
<evidence type="ECO:0000256" key="9">
    <source>
        <dbReference type="ARBA" id="ARBA00022640"/>
    </source>
</evidence>
<dbReference type="GO" id="GO:0009688">
    <property type="term" value="P:abscisic acid biosynthetic process"/>
    <property type="evidence" value="ECO:0007669"/>
    <property type="project" value="UniProtKB-UniPathway"/>
</dbReference>
<dbReference type="UniPathway" id="UPA00090"/>
<dbReference type="InterPro" id="IPR002938">
    <property type="entry name" value="FAD-bd"/>
</dbReference>
<evidence type="ECO:0000256" key="4">
    <source>
        <dbReference type="ARBA" id="ARBA00005134"/>
    </source>
</evidence>
<dbReference type="AlphaFoldDB" id="Q84U73"/>
<feature type="transmembrane region" description="Helical" evidence="15">
    <location>
        <begin position="89"/>
        <end position="106"/>
    </location>
</feature>
<dbReference type="STRING" id="3055.Q84U73"/>
<evidence type="ECO:0000256" key="13">
    <source>
        <dbReference type="ARBA" id="ARBA00023002"/>
    </source>
</evidence>
<dbReference type="BioCyc" id="MetaCyc:GIO2-1786-MONOMER"/>
<dbReference type="PIRSF" id="PIRSF036989">
    <property type="entry name" value="Zeaxanthin_epoxidase"/>
    <property type="match status" value="1"/>
</dbReference>
<dbReference type="Gene3D" id="3.50.50.60">
    <property type="entry name" value="FAD/NAD(P)-binding domain"/>
    <property type="match status" value="1"/>
</dbReference>
<dbReference type="HOGENOM" id="CLU_009665_16_1_1"/>
<keyword evidence="10" id="KW-0274">FAD</keyword>
<comment type="cofactor">
    <cofactor evidence="1">
        <name>FAD</name>
        <dbReference type="ChEBI" id="CHEBI:57692"/>
    </cofactor>
</comment>
<dbReference type="CD-CODE" id="EA8B71D1">
    <property type="entry name" value="Pyrenoid"/>
</dbReference>
<keyword evidence="12" id="KW-0809">Transit peptide</keyword>
<dbReference type="RefSeq" id="XP_001701701.1">
    <property type="nucleotide sequence ID" value="XM_001701649.1"/>
</dbReference>
<accession>Q85WM5</accession>
<organism evidence="17">
    <name type="scientific">Chlamydomonas reinhardtii</name>
    <name type="common">Chlamydomonas smithii</name>
    <dbReference type="NCBI Taxonomy" id="3055"/>
    <lineage>
        <taxon>Eukaryota</taxon>
        <taxon>Viridiplantae</taxon>
        <taxon>Chlorophyta</taxon>
        <taxon>core chlorophytes</taxon>
        <taxon>Chlorophyceae</taxon>
        <taxon>CS clade</taxon>
        <taxon>Chlamydomonadales</taxon>
        <taxon>Chlamydomonadaceae</taxon>
        <taxon>Chlamydomonas</taxon>
    </lineage>
</organism>
<evidence type="ECO:0000313" key="17">
    <source>
        <dbReference type="EMBL" id="AAO48940.1"/>
    </source>
</evidence>
<comment type="pathway">
    <text evidence="4">Plant hormone biosynthesis; abscisate biosynthesis.</text>
</comment>
<dbReference type="GO" id="GO:0071949">
    <property type="term" value="F:FAD binding"/>
    <property type="evidence" value="ECO:0007669"/>
    <property type="project" value="InterPro"/>
</dbReference>
<dbReference type="InterPro" id="IPR036188">
    <property type="entry name" value="FAD/NAD-bd_sf"/>
</dbReference>
<dbReference type="PANTHER" id="PTHR46496">
    <property type="match status" value="1"/>
</dbReference>
<dbReference type="SUPFAM" id="SSF49879">
    <property type="entry name" value="SMAD/FHA domain"/>
    <property type="match status" value="1"/>
</dbReference>
<evidence type="ECO:0000256" key="10">
    <source>
        <dbReference type="ARBA" id="ARBA00022827"/>
    </source>
</evidence>
<feature type="domain" description="FHA" evidence="16">
    <location>
        <begin position="600"/>
        <end position="686"/>
    </location>
</feature>
<dbReference type="Gramene" id="PNW86336">
    <property type="protein sequence ID" value="PNW86336"/>
    <property type="gene ID" value="CHLRE_02g082550v5"/>
</dbReference>
<dbReference type="Pfam" id="PF00498">
    <property type="entry name" value="FHA"/>
    <property type="match status" value="1"/>
</dbReference>
<reference evidence="18 19" key="2">
    <citation type="journal article" date="2007" name="Science">
        <title>The Chlamydomonas genome reveals the evolution of key animal and plant functions.</title>
        <authorList>
            <person name="Merchant S.S."/>
            <person name="Prochnik S.E."/>
            <person name="Vallon O."/>
            <person name="Harris E.H."/>
            <person name="Karpowicz S.J."/>
            <person name="Witman G.B."/>
            <person name="Terry A."/>
            <person name="Salamov A."/>
            <person name="Fritz-Laylin L.K."/>
            <person name="Marechal-Drouard L."/>
            <person name="Marshall W.F."/>
            <person name="Qu L.H."/>
            <person name="Nelson D.R."/>
            <person name="Sanderfoot A.A."/>
            <person name="Spalding M.H."/>
            <person name="Kapitonov V.V."/>
            <person name="Ren Q."/>
            <person name="Ferris P."/>
            <person name="Lindquist E."/>
            <person name="Shapiro H."/>
            <person name="Lucas S.M."/>
            <person name="Grimwood J."/>
            <person name="Schmutz J."/>
            <person name="Cardol P."/>
            <person name="Cerutti H."/>
            <person name="Chanfreau G."/>
            <person name="Chen C.L."/>
            <person name="Cognat V."/>
            <person name="Croft M.T."/>
            <person name="Dent R."/>
            <person name="Dutcher S."/>
            <person name="Fernandez E."/>
            <person name="Fukuzawa H."/>
            <person name="Gonzalez-Ballester D."/>
            <person name="Gonzalez-Halphen D."/>
            <person name="Hallmann A."/>
            <person name="Hanikenne M."/>
            <person name="Hippler M."/>
            <person name="Inwood W."/>
            <person name="Jabbari K."/>
            <person name="Kalanon M."/>
            <person name="Kuras R."/>
            <person name="Lefebvre P.A."/>
            <person name="Lemaire S.D."/>
            <person name="Lobanov A.V."/>
            <person name="Lohr M."/>
            <person name="Manuell A."/>
            <person name="Meier I."/>
            <person name="Mets L."/>
            <person name="Mittag M."/>
            <person name="Mittelmeier T."/>
            <person name="Moroney J.V."/>
            <person name="Moseley J."/>
            <person name="Napoli C."/>
            <person name="Nedelcu A.M."/>
            <person name="Niyogi K."/>
            <person name="Novoselov S.V."/>
            <person name="Paulsen I.T."/>
            <person name="Pazour G."/>
            <person name="Purton S."/>
            <person name="Ral J.P."/>
            <person name="Riano-Pachon D.M."/>
            <person name="Riekhof W."/>
            <person name="Rymarquis L."/>
            <person name="Schroda M."/>
            <person name="Stern D."/>
            <person name="Umen J."/>
            <person name="Willows R."/>
            <person name="Wilson N."/>
            <person name="Zimmer S.L."/>
            <person name="Allmer J."/>
            <person name="Balk J."/>
            <person name="Bisova K."/>
            <person name="Chen C.J."/>
            <person name="Elias M."/>
            <person name="Gendler K."/>
            <person name="Hauser C."/>
            <person name="Lamb M.R."/>
            <person name="Ledford H."/>
            <person name="Long J.C."/>
            <person name="Minagawa J."/>
            <person name="Page M.D."/>
            <person name="Pan J."/>
            <person name="Pootakham W."/>
            <person name="Roje S."/>
            <person name="Rose A."/>
            <person name="Stahlberg E."/>
            <person name="Terauchi A.M."/>
            <person name="Yang P."/>
            <person name="Ball S."/>
            <person name="Bowler C."/>
            <person name="Dieckmann C.L."/>
            <person name="Gladyshev V.N."/>
            <person name="Green P."/>
            <person name="Jorgensen R."/>
            <person name="Mayfield S."/>
            <person name="Mueller-Roeber B."/>
            <person name="Rajamani S."/>
            <person name="Sayre R.T."/>
            <person name="Brokstein P."/>
            <person name="Dubchak I."/>
            <person name="Goodstein D."/>
            <person name="Hornick L."/>
            <person name="Huang Y.W."/>
            <person name="Jhaveri J."/>
            <person name="Luo Y."/>
            <person name="Martinez D."/>
            <person name="Ngau W.C."/>
            <person name="Otillar B."/>
            <person name="Poliakov A."/>
            <person name="Porter A."/>
            <person name="Szajkowski L."/>
            <person name="Werner G."/>
            <person name="Zhou K."/>
            <person name="Grigoriev I.V."/>
            <person name="Rokhsar D.S."/>
            <person name="Grossman A.R."/>
        </authorList>
    </citation>
    <scope>NUCLEOTIDE SEQUENCE [LARGE SCALE GENOMIC DNA]</scope>
    <source>
        <strain evidence="19">CC-503</strain>
        <strain evidence="18">CC-503 cw92 mt+</strain>
    </source>
</reference>
<dbReference type="Pfam" id="PF01494">
    <property type="entry name" value="FAD_binding_3"/>
    <property type="match status" value="2"/>
</dbReference>
<keyword evidence="11" id="KW-0937">Abscisic acid biosynthesis</keyword>
<gene>
    <name evidence="17" type="primary">ZEP1</name>
    <name evidence="18" type="ORF">CHLRE_02g082550v5</name>
</gene>
<evidence type="ECO:0000256" key="2">
    <source>
        <dbReference type="ARBA" id="ARBA00004229"/>
    </source>
</evidence>
<dbReference type="PROSITE" id="PS50006">
    <property type="entry name" value="FHA_DOMAIN"/>
    <property type="match status" value="1"/>
</dbReference>
<comment type="subcellular location">
    <subcellularLocation>
        <location evidence="2">Plastid</location>
        <location evidence="2">Chloroplast</location>
    </subcellularLocation>
</comment>
<dbReference type="InterPro" id="IPR008984">
    <property type="entry name" value="SMAD_FHA_dom_sf"/>
</dbReference>